<comment type="similarity">
    <text evidence="6">Belongs to the NhaA Na(+)/H(+) (TC 2.A.33) antiporter family.</text>
</comment>
<feature type="transmembrane region" description="Helical" evidence="6">
    <location>
        <begin position="126"/>
        <end position="146"/>
    </location>
</feature>
<dbReference type="EMBL" id="PVTH01000004">
    <property type="protein sequence ID" value="PRY53369.1"/>
    <property type="molecule type" value="Genomic_DNA"/>
</dbReference>
<dbReference type="PANTHER" id="PTHR30341">
    <property type="entry name" value="SODIUM ION/PROTON ANTIPORTER NHAA-RELATED"/>
    <property type="match status" value="1"/>
</dbReference>
<dbReference type="InterPro" id="IPR023171">
    <property type="entry name" value="Na/H_antiporter_dom_sf"/>
</dbReference>
<evidence type="ECO:0000256" key="3">
    <source>
        <dbReference type="ARBA" id="ARBA00022692"/>
    </source>
</evidence>
<evidence type="ECO:0000256" key="6">
    <source>
        <dbReference type="HAMAP-Rule" id="MF_01844"/>
    </source>
</evidence>
<dbReference type="Proteomes" id="UP000238034">
    <property type="component" value="Unassembled WGS sequence"/>
</dbReference>
<dbReference type="Pfam" id="PF06965">
    <property type="entry name" value="Na_H_antiport_1"/>
    <property type="match status" value="1"/>
</dbReference>
<dbReference type="NCBIfam" id="TIGR00773">
    <property type="entry name" value="NhaA"/>
    <property type="match status" value="1"/>
</dbReference>
<dbReference type="Gene3D" id="1.20.1530.10">
    <property type="entry name" value="Na+/H+ antiporter like domain"/>
    <property type="match status" value="1"/>
</dbReference>
<feature type="transmembrane region" description="Helical" evidence="6">
    <location>
        <begin position="329"/>
        <end position="353"/>
    </location>
</feature>
<keyword evidence="6" id="KW-0739">Sodium transport</keyword>
<keyword evidence="2 6" id="KW-1003">Cell membrane</keyword>
<keyword evidence="8" id="KW-1185">Reference proteome</keyword>
<evidence type="ECO:0000313" key="7">
    <source>
        <dbReference type="EMBL" id="PRY53369.1"/>
    </source>
</evidence>
<keyword evidence="6" id="KW-0406">Ion transport</keyword>
<feature type="transmembrane region" description="Helical" evidence="6">
    <location>
        <begin position="262"/>
        <end position="280"/>
    </location>
</feature>
<feature type="transmembrane region" description="Helical" evidence="6">
    <location>
        <begin position="365"/>
        <end position="382"/>
    </location>
</feature>
<comment type="subcellular location">
    <subcellularLocation>
        <location evidence="1">Cell inner membrane</location>
        <topology evidence="1">Multi-pass membrane protein</topology>
    </subcellularLocation>
    <subcellularLocation>
        <location evidence="6">Cell membrane</location>
        <topology evidence="6">Multi-pass membrane protein</topology>
    </subcellularLocation>
</comment>
<keyword evidence="6" id="KW-0915">Sodium</keyword>
<feature type="transmembrane region" description="Helical" evidence="6">
    <location>
        <begin position="158"/>
        <end position="181"/>
    </location>
</feature>
<feature type="transmembrane region" description="Helical" evidence="6">
    <location>
        <begin position="187"/>
        <end position="206"/>
    </location>
</feature>
<dbReference type="GO" id="GO:0015385">
    <property type="term" value="F:sodium:proton antiporter activity"/>
    <property type="evidence" value="ECO:0007669"/>
    <property type="project" value="UniProtKB-UniRule"/>
</dbReference>
<feature type="transmembrane region" description="Helical" evidence="6">
    <location>
        <begin position="103"/>
        <end position="120"/>
    </location>
</feature>
<feature type="transmembrane region" description="Helical" evidence="6">
    <location>
        <begin position="218"/>
        <end position="242"/>
    </location>
</feature>
<dbReference type="PANTHER" id="PTHR30341:SF0">
    <property type="entry name" value="NA(+)_H(+) ANTIPORTER NHAA"/>
    <property type="match status" value="1"/>
</dbReference>
<reference evidence="7 8" key="1">
    <citation type="submission" date="2018-03" db="EMBL/GenBank/DDBJ databases">
        <title>Genomic Encyclopedia of Type Strains, Phase III (KMG-III): the genomes of soil and plant-associated and newly described type strains.</title>
        <authorList>
            <person name="Whitman W."/>
        </authorList>
    </citation>
    <scope>NUCLEOTIDE SEQUENCE [LARGE SCALE GENOMIC DNA]</scope>
    <source>
        <strain evidence="7 8">CGMCC 1.9313</strain>
    </source>
</reference>
<comment type="catalytic activity">
    <reaction evidence="6">
        <text>Na(+)(in) + 2 H(+)(out) = Na(+)(out) + 2 H(+)(in)</text>
        <dbReference type="Rhea" id="RHEA:29251"/>
        <dbReference type="ChEBI" id="CHEBI:15378"/>
        <dbReference type="ChEBI" id="CHEBI:29101"/>
    </reaction>
</comment>
<comment type="function">
    <text evidence="6">Na(+)/H(+) antiporter that extrudes sodium in exchange for external protons.</text>
</comment>
<keyword evidence="6" id="KW-0813">Transport</keyword>
<evidence type="ECO:0000256" key="1">
    <source>
        <dbReference type="ARBA" id="ARBA00004429"/>
    </source>
</evidence>
<keyword evidence="6" id="KW-0050">Antiport</keyword>
<keyword evidence="3 6" id="KW-0812">Transmembrane</keyword>
<sequence length="400" mass="43076">MTRKINLKVFKDFLRSGQIGGILLLVSVVISLSIANSPLYESFASILHHQFGFVLGSFNLRYSTEIWINDGLMAIFFLLVGLEIKREIVEGELSSIKQAAMPVFAAIGGMLVPAAIYAVFNQGTETAGGWGIPMATDIAFALAIISMLGDKVPSSLKIFLAALAIVDDLGAIIVIAIFYTNELHTDQLLYSAGIMALLVAFNKFGVKNLAFYLIPGIFLWYFVHHSGIHATIAGVLLAFTIPTNESDVESPLEKLEHSLTKPVNFLIMPIFALANTLIPFESGMVEGLASSLGLGIIFGLIVGKTLGIFAFSWLSVKLKWSGLPSGARWAHIAGVGLLGGIGFTMSIFIALLSFDDVFLQSEAKFSILIASILAGTLGFIYLKSLNKSKVTPGDNKDEAF</sequence>
<dbReference type="AlphaFoldDB" id="A0A2T0U629"/>
<dbReference type="GO" id="GO:0005886">
    <property type="term" value="C:plasma membrane"/>
    <property type="evidence" value="ECO:0007669"/>
    <property type="project" value="UniProtKB-SubCell"/>
</dbReference>
<dbReference type="InterPro" id="IPR004670">
    <property type="entry name" value="NhaA"/>
</dbReference>
<keyword evidence="5 6" id="KW-0472">Membrane</keyword>
<dbReference type="NCBIfam" id="NF007112">
    <property type="entry name" value="PRK09561.1"/>
    <property type="match status" value="1"/>
</dbReference>
<comment type="caution">
    <text evidence="7">The sequence shown here is derived from an EMBL/GenBank/DDBJ whole genome shotgun (WGS) entry which is preliminary data.</text>
</comment>
<name>A0A2T0U629_9SPHI</name>
<dbReference type="HAMAP" id="MF_01844">
    <property type="entry name" value="NhaA"/>
    <property type="match status" value="1"/>
</dbReference>
<dbReference type="GO" id="GO:0006885">
    <property type="term" value="P:regulation of pH"/>
    <property type="evidence" value="ECO:0007669"/>
    <property type="project" value="UniProtKB-UniRule"/>
</dbReference>
<evidence type="ECO:0000256" key="2">
    <source>
        <dbReference type="ARBA" id="ARBA00022475"/>
    </source>
</evidence>
<accession>A0A2T0U629</accession>
<evidence type="ECO:0000256" key="5">
    <source>
        <dbReference type="ARBA" id="ARBA00023136"/>
    </source>
</evidence>
<dbReference type="OrthoDB" id="9808135at2"/>
<evidence type="ECO:0000256" key="4">
    <source>
        <dbReference type="ARBA" id="ARBA00022989"/>
    </source>
</evidence>
<gene>
    <name evidence="6" type="primary">nhaA</name>
    <name evidence="7" type="ORF">B0I27_104380</name>
</gene>
<protein>
    <recommendedName>
        <fullName evidence="6">Na(+)/H(+) antiporter NhaA</fullName>
    </recommendedName>
    <alternativeName>
        <fullName evidence="6">Sodium/proton antiporter NhaA</fullName>
    </alternativeName>
</protein>
<dbReference type="RefSeq" id="WP_106292931.1">
    <property type="nucleotide sequence ID" value="NZ_PVTH01000004.1"/>
</dbReference>
<proteinExistence type="inferred from homology"/>
<dbReference type="NCBIfam" id="NF007111">
    <property type="entry name" value="PRK09560.1"/>
    <property type="match status" value="1"/>
</dbReference>
<keyword evidence="4 6" id="KW-1133">Transmembrane helix</keyword>
<evidence type="ECO:0000313" key="8">
    <source>
        <dbReference type="Proteomes" id="UP000238034"/>
    </source>
</evidence>
<feature type="transmembrane region" description="Helical" evidence="6">
    <location>
        <begin position="21"/>
        <end position="40"/>
    </location>
</feature>
<feature type="transmembrane region" description="Helical" evidence="6">
    <location>
        <begin position="292"/>
        <end position="314"/>
    </location>
</feature>
<organism evidence="7 8">
    <name type="scientific">Arcticibacter pallidicorallinus</name>
    <dbReference type="NCBI Taxonomy" id="1259464"/>
    <lineage>
        <taxon>Bacteria</taxon>
        <taxon>Pseudomonadati</taxon>
        <taxon>Bacteroidota</taxon>
        <taxon>Sphingobacteriia</taxon>
        <taxon>Sphingobacteriales</taxon>
        <taxon>Sphingobacteriaceae</taxon>
        <taxon>Arcticibacter</taxon>
    </lineage>
</organism>